<name>A2E3A1_TRIV3</name>
<evidence type="ECO:0000313" key="1">
    <source>
        <dbReference type="EMBL" id="EAY12911.1"/>
    </source>
</evidence>
<dbReference type="EMBL" id="DS113294">
    <property type="protein sequence ID" value="EAY12911.1"/>
    <property type="molecule type" value="Genomic_DNA"/>
</dbReference>
<evidence type="ECO:0000313" key="2">
    <source>
        <dbReference type="Proteomes" id="UP000001542"/>
    </source>
</evidence>
<keyword evidence="2" id="KW-1185">Reference proteome</keyword>
<proteinExistence type="predicted"/>
<dbReference type="AlphaFoldDB" id="A2E3A1"/>
<dbReference type="InParanoid" id="A2E3A1"/>
<reference evidence="1" key="2">
    <citation type="journal article" date="2007" name="Science">
        <title>Draft genome sequence of the sexually transmitted pathogen Trichomonas vaginalis.</title>
        <authorList>
            <person name="Carlton J.M."/>
            <person name="Hirt R.P."/>
            <person name="Silva J.C."/>
            <person name="Delcher A.L."/>
            <person name="Schatz M."/>
            <person name="Zhao Q."/>
            <person name="Wortman J.R."/>
            <person name="Bidwell S.L."/>
            <person name="Alsmark U.C.M."/>
            <person name="Besteiro S."/>
            <person name="Sicheritz-Ponten T."/>
            <person name="Noel C.J."/>
            <person name="Dacks J.B."/>
            <person name="Foster P.G."/>
            <person name="Simillion C."/>
            <person name="Van de Peer Y."/>
            <person name="Miranda-Saavedra D."/>
            <person name="Barton G.J."/>
            <person name="Westrop G.D."/>
            <person name="Mueller S."/>
            <person name="Dessi D."/>
            <person name="Fiori P.L."/>
            <person name="Ren Q."/>
            <person name="Paulsen I."/>
            <person name="Zhang H."/>
            <person name="Bastida-Corcuera F.D."/>
            <person name="Simoes-Barbosa A."/>
            <person name="Brown M.T."/>
            <person name="Hayes R.D."/>
            <person name="Mukherjee M."/>
            <person name="Okumura C.Y."/>
            <person name="Schneider R."/>
            <person name="Smith A.J."/>
            <person name="Vanacova S."/>
            <person name="Villalvazo M."/>
            <person name="Haas B.J."/>
            <person name="Pertea M."/>
            <person name="Feldblyum T.V."/>
            <person name="Utterback T.R."/>
            <person name="Shu C.L."/>
            <person name="Osoegawa K."/>
            <person name="de Jong P.J."/>
            <person name="Hrdy I."/>
            <person name="Horvathova L."/>
            <person name="Zubacova Z."/>
            <person name="Dolezal P."/>
            <person name="Malik S.B."/>
            <person name="Logsdon J.M. Jr."/>
            <person name="Henze K."/>
            <person name="Gupta A."/>
            <person name="Wang C.C."/>
            <person name="Dunne R.L."/>
            <person name="Upcroft J.A."/>
            <person name="Upcroft P."/>
            <person name="White O."/>
            <person name="Salzberg S.L."/>
            <person name="Tang P."/>
            <person name="Chiu C.-H."/>
            <person name="Lee Y.-S."/>
            <person name="Embley T.M."/>
            <person name="Coombs G.H."/>
            <person name="Mottram J.C."/>
            <person name="Tachezy J."/>
            <person name="Fraser-Liggett C.M."/>
            <person name="Johnson P.J."/>
        </authorList>
    </citation>
    <scope>NUCLEOTIDE SEQUENCE [LARGE SCALE GENOMIC DNA]</scope>
    <source>
        <strain evidence="1">G3</strain>
    </source>
</reference>
<dbReference type="VEuPathDB" id="TrichDB:TVAGG3_1017590"/>
<dbReference type="OrthoDB" id="10263925at2759"/>
<protein>
    <submittedName>
        <fullName evidence="1">Uncharacterized protein</fullName>
    </submittedName>
</protein>
<dbReference type="RefSeq" id="XP_001325134.1">
    <property type="nucleotide sequence ID" value="XM_001325099.1"/>
</dbReference>
<gene>
    <name evidence="1" type="ORF">TVAG_430780</name>
</gene>
<dbReference type="KEGG" id="tva:4770889"/>
<reference evidence="1" key="1">
    <citation type="submission" date="2006-10" db="EMBL/GenBank/DDBJ databases">
        <authorList>
            <person name="Amadeo P."/>
            <person name="Zhao Q."/>
            <person name="Wortman J."/>
            <person name="Fraser-Liggett C."/>
            <person name="Carlton J."/>
        </authorList>
    </citation>
    <scope>NUCLEOTIDE SEQUENCE</scope>
    <source>
        <strain evidence="1">G3</strain>
    </source>
</reference>
<accession>A2E3A1</accession>
<organism evidence="1 2">
    <name type="scientific">Trichomonas vaginalis (strain ATCC PRA-98 / G3)</name>
    <dbReference type="NCBI Taxonomy" id="412133"/>
    <lineage>
        <taxon>Eukaryota</taxon>
        <taxon>Metamonada</taxon>
        <taxon>Parabasalia</taxon>
        <taxon>Trichomonadida</taxon>
        <taxon>Trichomonadidae</taxon>
        <taxon>Trichomonas</taxon>
    </lineage>
</organism>
<sequence>MSSAEKTQELLAELASQQRELVRTDQLLHAQQAKQEELTNEMLGFSTDLICQLHLLSLVRSRIVNPKMYNVNQIVSSQAFQGLKFSNLGYVPTFIDPNRLNHYIFFIAYLRRHPQVLAKIFYDYCKRNPNKSYTIAYSLFLTMFQQGWCVEEDSMLVQTLCFMSDLQYKNPDNTHVEVIPNPPRLLKFSLATTEAAVAFQQPFATFLTAYLFNGASMSFLQSALAPIIIKLQSLSQLYYQRSNFEVTATTVIAPMDYWKEIARYAHMLYDSMLKCHELLPRGLFTLLEHAKRRGANLSILFFESFVNRALENTAVLGLLPWHPGHKDWQPAKDIADVFRSKFISSLPSTSINHLTKLLALDEHYIAIDLDKFFDVFAAPFTGTSLWISETELLATNPSFPKEVLITGSDVILMHEAAASVKNLEDPELEKILQRLGDIPEKTPEAEEHFRIAITRQKEISDAAKNLVSVSLFSPESVVSEKRNDPYADQLCDIICGLPDFQNCINAMKPPSLKSFLESMRVIAPLFLKQNQILKADSVFDYALNNVNDDEGLVKRVIQVQESRAAWGFRATDRTSSLHSQHDIISSSMKTVNEIRLNVQSHLLLQVADQLVNGELCQSYREAMLRAHEFVSNNELFRKQAAKITDEATSILKAWNIDEHKIKQICRILFFKLTDHITFRKYTLTDQLVWKHSVIINKILETHNAEIIEQSLSQGGDFLRQRLHYLERAADMLGHIRENSGVSIILHYAMEVSDIAKTLVATCPELDFNSCILWVLASAKTKHVYLIGKFIQHFLLSDLVIESLFSKQEVNLIGIFPQAVSLLVDQCKQWDRRIDDSWK</sequence>
<dbReference type="VEuPathDB" id="TrichDB:TVAG_430780"/>
<dbReference type="Proteomes" id="UP000001542">
    <property type="component" value="Unassembled WGS sequence"/>
</dbReference>